<protein>
    <submittedName>
        <fullName evidence="2">Uncharacterized protein</fullName>
    </submittedName>
</protein>
<sequence>MATSLRETMSLAHTAQCKLHLAATRPDRNLRFVLGHALTLDNLTLRLVEIEEETAAVHKPKHASGIKFKAAGTGSTTRKRSPPPSRLCAIDPDEVEEDDEDDEPEDDPEHFSSDSDQDELALTRFPSGATKPTRQPAPQIGTEPPPLDPSDDSSSSDEDEPPVQAAAPSLPPRKQPDEATLRAMTKGDSDELLVNLYNSIKKCPCHGHKENAPEVTNLWAIPEEDEDGEKRADGIRIAVAEIKA</sequence>
<proteinExistence type="predicted"/>
<gene>
    <name evidence="2" type="ORF">NA57DRAFT_59231</name>
</gene>
<comment type="caution">
    <text evidence="2">The sequence shown here is derived from an EMBL/GenBank/DDBJ whole genome shotgun (WGS) entry which is preliminary data.</text>
</comment>
<evidence type="ECO:0000256" key="1">
    <source>
        <dbReference type="SAM" id="MobiDB-lite"/>
    </source>
</evidence>
<accession>A0A9P4M7V1</accession>
<dbReference type="OrthoDB" id="3938221at2759"/>
<feature type="region of interest" description="Disordered" evidence="1">
    <location>
        <begin position="66"/>
        <end position="178"/>
    </location>
</feature>
<dbReference type="Proteomes" id="UP000799772">
    <property type="component" value="Unassembled WGS sequence"/>
</dbReference>
<feature type="compositionally biased region" description="Acidic residues" evidence="1">
    <location>
        <begin position="149"/>
        <end position="161"/>
    </location>
</feature>
<dbReference type="AlphaFoldDB" id="A0A9P4M7V1"/>
<dbReference type="EMBL" id="ML978130">
    <property type="protein sequence ID" value="KAF2096174.1"/>
    <property type="molecule type" value="Genomic_DNA"/>
</dbReference>
<keyword evidence="3" id="KW-1185">Reference proteome</keyword>
<feature type="compositionally biased region" description="Acidic residues" evidence="1">
    <location>
        <begin position="91"/>
        <end position="108"/>
    </location>
</feature>
<reference evidence="2" key="1">
    <citation type="journal article" date="2020" name="Stud. Mycol.">
        <title>101 Dothideomycetes genomes: a test case for predicting lifestyles and emergence of pathogens.</title>
        <authorList>
            <person name="Haridas S."/>
            <person name="Albert R."/>
            <person name="Binder M."/>
            <person name="Bloem J."/>
            <person name="Labutti K."/>
            <person name="Salamov A."/>
            <person name="Andreopoulos B."/>
            <person name="Baker S."/>
            <person name="Barry K."/>
            <person name="Bills G."/>
            <person name="Bluhm B."/>
            <person name="Cannon C."/>
            <person name="Castanera R."/>
            <person name="Culley D."/>
            <person name="Daum C."/>
            <person name="Ezra D."/>
            <person name="Gonzalez J."/>
            <person name="Henrissat B."/>
            <person name="Kuo A."/>
            <person name="Liang C."/>
            <person name="Lipzen A."/>
            <person name="Lutzoni F."/>
            <person name="Magnuson J."/>
            <person name="Mondo S."/>
            <person name="Nolan M."/>
            <person name="Ohm R."/>
            <person name="Pangilinan J."/>
            <person name="Park H.-J."/>
            <person name="Ramirez L."/>
            <person name="Alfaro M."/>
            <person name="Sun H."/>
            <person name="Tritt A."/>
            <person name="Yoshinaga Y."/>
            <person name="Zwiers L.-H."/>
            <person name="Turgeon B."/>
            <person name="Goodwin S."/>
            <person name="Spatafora J."/>
            <person name="Crous P."/>
            <person name="Grigoriev I."/>
        </authorList>
    </citation>
    <scope>NUCLEOTIDE SEQUENCE</scope>
    <source>
        <strain evidence="2">CBS 133067</strain>
    </source>
</reference>
<organism evidence="2 3">
    <name type="scientific">Rhizodiscina lignyota</name>
    <dbReference type="NCBI Taxonomy" id="1504668"/>
    <lineage>
        <taxon>Eukaryota</taxon>
        <taxon>Fungi</taxon>
        <taxon>Dikarya</taxon>
        <taxon>Ascomycota</taxon>
        <taxon>Pezizomycotina</taxon>
        <taxon>Dothideomycetes</taxon>
        <taxon>Pleosporomycetidae</taxon>
        <taxon>Aulographales</taxon>
        <taxon>Rhizodiscinaceae</taxon>
        <taxon>Rhizodiscina</taxon>
    </lineage>
</organism>
<name>A0A9P4M7V1_9PEZI</name>
<evidence type="ECO:0000313" key="3">
    <source>
        <dbReference type="Proteomes" id="UP000799772"/>
    </source>
</evidence>
<evidence type="ECO:0000313" key="2">
    <source>
        <dbReference type="EMBL" id="KAF2096174.1"/>
    </source>
</evidence>